<proteinExistence type="predicted"/>
<evidence type="ECO:0000313" key="4">
    <source>
        <dbReference type="Proteomes" id="UP001219518"/>
    </source>
</evidence>
<keyword evidence="2" id="KW-0732">Signal</keyword>
<dbReference type="EMBL" id="JAHWGI010001285">
    <property type="protein sequence ID" value="KAK3927319.1"/>
    <property type="molecule type" value="Genomic_DNA"/>
</dbReference>
<evidence type="ECO:0000256" key="1">
    <source>
        <dbReference type="SAM" id="Coils"/>
    </source>
</evidence>
<feature type="signal peptide" evidence="2">
    <location>
        <begin position="1"/>
        <end position="26"/>
    </location>
</feature>
<dbReference type="Proteomes" id="UP001219518">
    <property type="component" value="Unassembled WGS sequence"/>
</dbReference>
<dbReference type="AlphaFoldDB" id="A0AAE1LQM0"/>
<feature type="chain" id="PRO_5042161710" evidence="2">
    <location>
        <begin position="27"/>
        <end position="434"/>
    </location>
</feature>
<reference evidence="3" key="1">
    <citation type="submission" date="2021-07" db="EMBL/GenBank/DDBJ databases">
        <authorList>
            <person name="Catto M.A."/>
            <person name="Jacobson A."/>
            <person name="Kennedy G."/>
            <person name="Labadie P."/>
            <person name="Hunt B.G."/>
            <person name="Srinivasan R."/>
        </authorList>
    </citation>
    <scope>NUCLEOTIDE SEQUENCE</scope>
    <source>
        <strain evidence="3">PL_HMW_Pooled</strain>
        <tissue evidence="3">Head</tissue>
    </source>
</reference>
<reference evidence="3" key="2">
    <citation type="journal article" date="2023" name="BMC Genomics">
        <title>Pest status, molecular evolution, and epigenetic factors derived from the genome assembly of Frankliniella fusca, a thysanopteran phytovirus vector.</title>
        <authorList>
            <person name="Catto M.A."/>
            <person name="Labadie P.E."/>
            <person name="Jacobson A.L."/>
            <person name="Kennedy G.G."/>
            <person name="Srinivasan R."/>
            <person name="Hunt B.G."/>
        </authorList>
    </citation>
    <scope>NUCLEOTIDE SEQUENCE</scope>
    <source>
        <strain evidence="3">PL_HMW_Pooled</strain>
    </source>
</reference>
<keyword evidence="1" id="KW-0175">Coiled coil</keyword>
<comment type="caution">
    <text evidence="3">The sequence shown here is derived from an EMBL/GenBank/DDBJ whole genome shotgun (WGS) entry which is preliminary data.</text>
</comment>
<accession>A0AAE1LQM0</accession>
<name>A0AAE1LQM0_9NEOP</name>
<protein>
    <submittedName>
        <fullName evidence="3">DNA repair protein RAD50</fullName>
    </submittedName>
</protein>
<feature type="coiled-coil region" evidence="1">
    <location>
        <begin position="288"/>
        <end position="322"/>
    </location>
</feature>
<organism evidence="3 4">
    <name type="scientific">Frankliniella fusca</name>
    <dbReference type="NCBI Taxonomy" id="407009"/>
    <lineage>
        <taxon>Eukaryota</taxon>
        <taxon>Metazoa</taxon>
        <taxon>Ecdysozoa</taxon>
        <taxon>Arthropoda</taxon>
        <taxon>Hexapoda</taxon>
        <taxon>Insecta</taxon>
        <taxon>Pterygota</taxon>
        <taxon>Neoptera</taxon>
        <taxon>Paraneoptera</taxon>
        <taxon>Thysanoptera</taxon>
        <taxon>Terebrantia</taxon>
        <taxon>Thripoidea</taxon>
        <taxon>Thripidae</taxon>
        <taxon>Frankliniella</taxon>
    </lineage>
</organism>
<keyword evidence="4" id="KW-1185">Reference proteome</keyword>
<gene>
    <name evidence="3" type="ORF">KUF71_015603</name>
</gene>
<evidence type="ECO:0000256" key="2">
    <source>
        <dbReference type="SAM" id="SignalP"/>
    </source>
</evidence>
<evidence type="ECO:0000313" key="3">
    <source>
        <dbReference type="EMBL" id="KAK3927319.1"/>
    </source>
</evidence>
<sequence length="434" mass="47784">MSSGRRRASGAVLLAACAHLCACAAAYLDYPPSMAGLYQFIGSSGGASPFFYPPPLPPYPRVSGSATFLPPWEAAAAAAEQVPGLYASRYAASALPAPAALRPWHAHAPAQTAGGAHALHEPAQRFYSGRGRPAMIPTPYAKFSKSTDKNNIIAAPTHPNARDREFMEWMSSLNPTLLSRYPTLTKQSQHKLRTLHALNQQANNAVDEVLKGINRCEEDYKALAEKNFTHLQLLGLSEDEDFSCETQSILQDVGAILSKGHVGDGTCVGSAATLAVDFLAHTEAARQKLNLIKDIKITQRKNERLKENLLYFEKEYKLATDEITNFQDTLESSAVELNFSLQNLSNLSKTNSSSRIELENHGVPTTISTHAILDLYNAYRAVMNDIQDLEKKFEHYDDLPPSITETVKIVEKTRELLESTSNTLRKKLASFHKR</sequence>